<keyword evidence="2" id="KW-1185">Reference proteome</keyword>
<evidence type="ECO:0000313" key="2">
    <source>
        <dbReference type="Proteomes" id="UP000005206"/>
    </source>
</evidence>
<dbReference type="HOGENOM" id="CLU_1354948_0_0_1"/>
<organism evidence="1 2">
    <name type="scientific">Fusarium vanettenii (strain ATCC MYA-4622 / CBS 123669 / FGSC 9596 / NRRL 45880 / 77-13-4)</name>
    <name type="common">Fusarium solani subsp. pisi</name>
    <dbReference type="NCBI Taxonomy" id="660122"/>
    <lineage>
        <taxon>Eukaryota</taxon>
        <taxon>Fungi</taxon>
        <taxon>Dikarya</taxon>
        <taxon>Ascomycota</taxon>
        <taxon>Pezizomycotina</taxon>
        <taxon>Sordariomycetes</taxon>
        <taxon>Hypocreomycetidae</taxon>
        <taxon>Hypocreales</taxon>
        <taxon>Nectriaceae</taxon>
        <taxon>Fusarium</taxon>
        <taxon>Fusarium solani species complex</taxon>
        <taxon>Fusarium vanettenii</taxon>
    </lineage>
</organism>
<gene>
    <name evidence="1" type="ORF">NECHADRAFT_85656</name>
</gene>
<proteinExistence type="predicted"/>
<dbReference type="GeneID" id="9677552"/>
<sequence>MSEITQSAAAAPSIGERSFAFKPYLSQLALTTYSLSTILKMSDLDSPRQAVPDPRELPLGEFGASDYATVQRLCGILEAHGHLMRDDHYNSIISLLRAGYYRHSSGSVTDPEHHHIYSIMFDSLTGNFNMRHVTYVNWIFLAAIYGPSHGRLEKFRQPLELTYGWDLTRDLTFHYDVHVETYQRRAMRRRPLGLPLHRADCP</sequence>
<dbReference type="KEGG" id="nhe:NECHADRAFT_85656"/>
<accession>C7ZPB0</accession>
<name>C7ZPB0_FUSV7</name>
<dbReference type="RefSeq" id="XP_003039824.1">
    <property type="nucleotide sequence ID" value="XM_003039778.1"/>
</dbReference>
<evidence type="ECO:0000313" key="1">
    <source>
        <dbReference type="EMBL" id="EEU34111.1"/>
    </source>
</evidence>
<dbReference type="EMBL" id="GG698970">
    <property type="protein sequence ID" value="EEU34111.1"/>
    <property type="molecule type" value="Genomic_DNA"/>
</dbReference>
<dbReference type="OrthoDB" id="5078485at2759"/>
<protein>
    <submittedName>
        <fullName evidence="1">Uncharacterized protein</fullName>
    </submittedName>
</protein>
<reference evidence="1 2" key="1">
    <citation type="journal article" date="2009" name="PLoS Genet.">
        <title>The genome of Nectria haematococca: contribution of supernumerary chromosomes to gene expansion.</title>
        <authorList>
            <person name="Coleman J.J."/>
            <person name="Rounsley S.D."/>
            <person name="Rodriguez-Carres M."/>
            <person name="Kuo A."/>
            <person name="Wasmann C.C."/>
            <person name="Grimwood J."/>
            <person name="Schmutz J."/>
            <person name="Taga M."/>
            <person name="White G.J."/>
            <person name="Zhou S."/>
            <person name="Schwartz D.C."/>
            <person name="Freitag M."/>
            <person name="Ma L.J."/>
            <person name="Danchin E.G."/>
            <person name="Henrissat B."/>
            <person name="Coutinho P.M."/>
            <person name="Nelson D.R."/>
            <person name="Straney D."/>
            <person name="Napoli C.A."/>
            <person name="Barker B.M."/>
            <person name="Gribskov M."/>
            <person name="Rep M."/>
            <person name="Kroken S."/>
            <person name="Molnar I."/>
            <person name="Rensing C."/>
            <person name="Kennell J.C."/>
            <person name="Zamora J."/>
            <person name="Farman M.L."/>
            <person name="Selker E.U."/>
            <person name="Salamov A."/>
            <person name="Shapiro H."/>
            <person name="Pangilinan J."/>
            <person name="Lindquist E."/>
            <person name="Lamers C."/>
            <person name="Grigoriev I.V."/>
            <person name="Geiser D.M."/>
            <person name="Covert S.F."/>
            <person name="Temporini E."/>
            <person name="Vanetten H.D."/>
        </authorList>
    </citation>
    <scope>NUCLEOTIDE SEQUENCE [LARGE SCALE GENOMIC DNA]</scope>
    <source>
        <strain evidence="2">ATCC MYA-4622 / CBS 123669 / FGSC 9596 / NRRL 45880 / 77-13-4</strain>
    </source>
</reference>
<dbReference type="VEuPathDB" id="FungiDB:NECHADRAFT_85656"/>
<dbReference type="AlphaFoldDB" id="C7ZPB0"/>
<dbReference type="Proteomes" id="UP000005206">
    <property type="component" value="Chromosome 10"/>
</dbReference>
<dbReference type="InParanoid" id="C7ZPB0"/>